<dbReference type="Proteomes" id="UP000503308">
    <property type="component" value="Chromosome"/>
</dbReference>
<protein>
    <recommendedName>
        <fullName evidence="4">Lipoprotein</fullName>
    </recommendedName>
</protein>
<organism evidence="2 3">
    <name type="scientific">Roseobacter ponti</name>
    <dbReference type="NCBI Taxonomy" id="1891787"/>
    <lineage>
        <taxon>Bacteria</taxon>
        <taxon>Pseudomonadati</taxon>
        <taxon>Pseudomonadota</taxon>
        <taxon>Alphaproteobacteria</taxon>
        <taxon>Rhodobacterales</taxon>
        <taxon>Roseobacteraceae</taxon>
        <taxon>Roseobacter</taxon>
    </lineage>
</organism>
<feature type="signal peptide" evidence="1">
    <location>
        <begin position="1"/>
        <end position="19"/>
    </location>
</feature>
<feature type="chain" id="PRO_5032366911" description="Lipoprotein" evidence="1">
    <location>
        <begin position="20"/>
        <end position="89"/>
    </location>
</feature>
<keyword evidence="1" id="KW-0732">Signal</keyword>
<gene>
    <name evidence="2" type="ORF">G3256_13960</name>
</gene>
<evidence type="ECO:0008006" key="4">
    <source>
        <dbReference type="Google" id="ProtNLM"/>
    </source>
</evidence>
<name>A0A858STE4_9RHOB</name>
<dbReference type="AlphaFoldDB" id="A0A858STE4"/>
<proteinExistence type="predicted"/>
<dbReference type="PROSITE" id="PS51257">
    <property type="entry name" value="PROKAR_LIPOPROTEIN"/>
    <property type="match status" value="1"/>
</dbReference>
<evidence type="ECO:0000313" key="2">
    <source>
        <dbReference type="EMBL" id="QJF52199.1"/>
    </source>
</evidence>
<dbReference type="EMBL" id="CP048788">
    <property type="protein sequence ID" value="QJF52199.1"/>
    <property type="molecule type" value="Genomic_DNA"/>
</dbReference>
<evidence type="ECO:0000256" key="1">
    <source>
        <dbReference type="SAM" id="SignalP"/>
    </source>
</evidence>
<sequence length="89" mass="9731">MTKIVLVTSLIALSLSLTACGTVEQETFTPIVVDGRTYELRTRTIDGPNGSYQTTSAMVGRIAYLCKIDSPGDCEAAVRRGRDEVEDFR</sequence>
<dbReference type="KEGG" id="rpon:G3256_13960"/>
<dbReference type="RefSeq" id="WP_169641418.1">
    <property type="nucleotide sequence ID" value="NZ_CP048788.1"/>
</dbReference>
<keyword evidence="3" id="KW-1185">Reference proteome</keyword>
<accession>A0A858STE4</accession>
<reference evidence="2 3" key="1">
    <citation type="submission" date="2020-02" db="EMBL/GenBank/DDBJ databases">
        <title>Genome sequence of Roseobacter ponti.</title>
        <authorList>
            <person name="Hollensteiner J."/>
            <person name="Schneider D."/>
            <person name="Poehlein A."/>
            <person name="Daniel R."/>
        </authorList>
    </citation>
    <scope>NUCLEOTIDE SEQUENCE [LARGE SCALE GENOMIC DNA]</scope>
    <source>
        <strain evidence="2 3">DSM 106830</strain>
    </source>
</reference>
<evidence type="ECO:0000313" key="3">
    <source>
        <dbReference type="Proteomes" id="UP000503308"/>
    </source>
</evidence>